<keyword evidence="2" id="KW-1185">Reference proteome</keyword>
<dbReference type="EMBL" id="FLMQ01000058">
    <property type="protein sequence ID" value="SBP89884.1"/>
    <property type="molecule type" value="Genomic_DNA"/>
</dbReference>
<reference evidence="1 2" key="1">
    <citation type="submission" date="2016-06" db="EMBL/GenBank/DDBJ databases">
        <authorList>
            <person name="Kjaerup R.B."/>
            <person name="Dalgaard T.S."/>
            <person name="Juul-Madsen H.R."/>
        </authorList>
    </citation>
    <scope>NUCLEOTIDE SEQUENCE [LARGE SCALE GENOMIC DNA]</scope>
    <source>
        <strain evidence="1 2">DSM 16361</strain>
    </source>
</reference>
<organism evidence="1 2">
    <name type="scientific">Thiomonas delicata</name>
    <name type="common">Thiomonas cuprina</name>
    <dbReference type="NCBI Taxonomy" id="364030"/>
    <lineage>
        <taxon>Bacteria</taxon>
        <taxon>Pseudomonadati</taxon>
        <taxon>Pseudomonadota</taxon>
        <taxon>Betaproteobacteria</taxon>
        <taxon>Burkholderiales</taxon>
        <taxon>Thiomonas</taxon>
    </lineage>
</organism>
<evidence type="ECO:0000313" key="2">
    <source>
        <dbReference type="Proteomes" id="UP000214566"/>
    </source>
</evidence>
<sequence>MPVQNHRGFGLVLDPLQFAAELATLKQRPHYDGHALFIELPDRVARLFESTLVPTTQGLAIRENGDMMCAVVTRQAASTQVVCIVPLLSPVARAWLFESVETLHCMNVVVAIADKPQVIVVTSGPPVKDPGSAEWRAIRKQVDEAPVEGDFVTRTLELASLLKQLEASQESLITGFDVGERFVVACLPPPASGVHSDVDVRQGEPVAAGAVLH</sequence>
<proteinExistence type="predicted"/>
<accession>A0A238D9T3</accession>
<name>A0A238D9T3_THIDL</name>
<dbReference type="AlphaFoldDB" id="A0A238D9T3"/>
<evidence type="ECO:0000313" key="1">
    <source>
        <dbReference type="EMBL" id="SBP89884.1"/>
    </source>
</evidence>
<dbReference type="RefSeq" id="WP_094161861.1">
    <property type="nucleotide sequence ID" value="NZ_LT592171.1"/>
</dbReference>
<dbReference type="OrthoDB" id="9150823at2"/>
<protein>
    <submittedName>
        <fullName evidence="1">Putative Urocanate hydratase</fullName>
    </submittedName>
</protein>
<dbReference type="Proteomes" id="UP000214566">
    <property type="component" value="Unassembled WGS sequence"/>
</dbReference>
<gene>
    <name evidence="1" type="ORF">THIARS_90034</name>
</gene>